<dbReference type="Pfam" id="PF00487">
    <property type="entry name" value="FA_desaturase"/>
    <property type="match status" value="1"/>
</dbReference>
<evidence type="ECO:0000256" key="2">
    <source>
        <dbReference type="ARBA" id="ARBA00008749"/>
    </source>
</evidence>
<keyword evidence="3" id="KW-0444">Lipid biosynthesis</keyword>
<evidence type="ECO:0000256" key="1">
    <source>
        <dbReference type="ARBA" id="ARBA00004141"/>
    </source>
</evidence>
<name>A0A848LB66_9BACT</name>
<feature type="transmembrane region" description="Helical" evidence="12">
    <location>
        <begin position="40"/>
        <end position="59"/>
    </location>
</feature>
<dbReference type="PRINTS" id="PR00075">
    <property type="entry name" value="FACDDSATRASE"/>
</dbReference>
<sequence>MQTSSLAARPVRMNPLVGVTLVVYHGLALAAFVLPWRLDWVLAGFGVFMLVGLGTTLGLHRKLTHRSFDCPRWLEYALVTAAMLTLQSSPLEWVANHRIHHGHADKERDPHTPRRGFWYSYLGWVVDDLSTDREAYKTYCRDLAQDRYYLWLLRYRYVPHGILLALVVAVWGWQAVPCVMYLPLKLWMHAQYTVNSVCHGSRLGFRSYDSPDESRNVWWVGLWALGEGWHNNHHAHPRSPMLGRGPWQLDVGGLVLLLLFKLGLATPHPAAVTVPALDAPGEGPASP</sequence>
<organism evidence="14 15">
    <name type="scientific">Pyxidicoccus fallax</name>
    <dbReference type="NCBI Taxonomy" id="394095"/>
    <lineage>
        <taxon>Bacteria</taxon>
        <taxon>Pseudomonadati</taxon>
        <taxon>Myxococcota</taxon>
        <taxon>Myxococcia</taxon>
        <taxon>Myxococcales</taxon>
        <taxon>Cystobacterineae</taxon>
        <taxon>Myxococcaceae</taxon>
        <taxon>Pyxidicoccus</taxon>
    </lineage>
</organism>
<keyword evidence="5" id="KW-0276">Fatty acid metabolism</keyword>
<comment type="similarity">
    <text evidence="2">Belongs to the fatty acid desaturase type 2 family.</text>
</comment>
<evidence type="ECO:0000313" key="14">
    <source>
        <dbReference type="EMBL" id="NMO13551.1"/>
    </source>
</evidence>
<evidence type="ECO:0000256" key="11">
    <source>
        <dbReference type="ARBA" id="ARBA00023160"/>
    </source>
</evidence>
<dbReference type="EMBL" id="JABBJJ010000004">
    <property type="protein sequence ID" value="NMO13551.1"/>
    <property type="molecule type" value="Genomic_DNA"/>
</dbReference>
<evidence type="ECO:0000256" key="10">
    <source>
        <dbReference type="ARBA" id="ARBA00023136"/>
    </source>
</evidence>
<keyword evidence="8" id="KW-0408">Iron</keyword>
<keyword evidence="11" id="KW-0275">Fatty acid biosynthesis</keyword>
<evidence type="ECO:0000256" key="7">
    <source>
        <dbReference type="ARBA" id="ARBA00023002"/>
    </source>
</evidence>
<feature type="transmembrane region" description="Helical" evidence="12">
    <location>
        <begin position="12"/>
        <end position="34"/>
    </location>
</feature>
<keyword evidence="9" id="KW-0443">Lipid metabolism</keyword>
<dbReference type="PANTHER" id="PTHR11351:SF31">
    <property type="entry name" value="DESATURASE 1, ISOFORM A-RELATED"/>
    <property type="match status" value="1"/>
</dbReference>
<dbReference type="AlphaFoldDB" id="A0A848LB66"/>
<evidence type="ECO:0000256" key="6">
    <source>
        <dbReference type="ARBA" id="ARBA00022989"/>
    </source>
</evidence>
<proteinExistence type="inferred from homology"/>
<dbReference type="GO" id="GO:0016717">
    <property type="term" value="F:oxidoreductase activity, acting on paired donors, with oxidation of a pair of donors resulting in the reduction of molecular oxygen to two molecules of water"/>
    <property type="evidence" value="ECO:0007669"/>
    <property type="project" value="InterPro"/>
</dbReference>
<dbReference type="PANTHER" id="PTHR11351">
    <property type="entry name" value="ACYL-COA DESATURASE"/>
    <property type="match status" value="1"/>
</dbReference>
<accession>A0A848LB66</accession>
<keyword evidence="10 12" id="KW-0472">Membrane</keyword>
<evidence type="ECO:0000313" key="15">
    <source>
        <dbReference type="Proteomes" id="UP000518300"/>
    </source>
</evidence>
<gene>
    <name evidence="14" type="ORF">HG543_01560</name>
</gene>
<feature type="transmembrane region" description="Helical" evidence="12">
    <location>
        <begin position="157"/>
        <end position="176"/>
    </location>
</feature>
<dbReference type="GO" id="GO:0006633">
    <property type="term" value="P:fatty acid biosynthetic process"/>
    <property type="evidence" value="ECO:0007669"/>
    <property type="project" value="UniProtKB-KW"/>
</dbReference>
<evidence type="ECO:0000256" key="4">
    <source>
        <dbReference type="ARBA" id="ARBA00022692"/>
    </source>
</evidence>
<evidence type="ECO:0000256" key="5">
    <source>
        <dbReference type="ARBA" id="ARBA00022832"/>
    </source>
</evidence>
<evidence type="ECO:0000256" key="3">
    <source>
        <dbReference type="ARBA" id="ARBA00022516"/>
    </source>
</evidence>
<dbReference type="GO" id="GO:0016020">
    <property type="term" value="C:membrane"/>
    <property type="evidence" value="ECO:0007669"/>
    <property type="project" value="UniProtKB-SubCell"/>
</dbReference>
<feature type="domain" description="Fatty acid desaturase" evidence="13">
    <location>
        <begin position="40"/>
        <end position="240"/>
    </location>
</feature>
<dbReference type="InterPro" id="IPR015876">
    <property type="entry name" value="Acyl-CoA_DS"/>
</dbReference>
<dbReference type="Proteomes" id="UP000518300">
    <property type="component" value="Unassembled WGS sequence"/>
</dbReference>
<evidence type="ECO:0000256" key="8">
    <source>
        <dbReference type="ARBA" id="ARBA00023004"/>
    </source>
</evidence>
<keyword evidence="15" id="KW-1185">Reference proteome</keyword>
<evidence type="ECO:0000256" key="9">
    <source>
        <dbReference type="ARBA" id="ARBA00023098"/>
    </source>
</evidence>
<dbReference type="RefSeq" id="WP_169342828.1">
    <property type="nucleotide sequence ID" value="NZ_JABBJJ010000004.1"/>
</dbReference>
<evidence type="ECO:0000259" key="13">
    <source>
        <dbReference type="Pfam" id="PF00487"/>
    </source>
</evidence>
<comment type="caution">
    <text evidence="14">The sequence shown here is derived from an EMBL/GenBank/DDBJ whole genome shotgun (WGS) entry which is preliminary data.</text>
</comment>
<reference evidence="14 15" key="1">
    <citation type="submission" date="2020-04" db="EMBL/GenBank/DDBJ databases">
        <title>Draft genome of Pyxidicoccus fallax type strain.</title>
        <authorList>
            <person name="Whitworth D.E."/>
        </authorList>
    </citation>
    <scope>NUCLEOTIDE SEQUENCE [LARGE SCALE GENOMIC DNA]</scope>
    <source>
        <strain evidence="14 15">DSM 14698</strain>
    </source>
</reference>
<dbReference type="InterPro" id="IPR005804">
    <property type="entry name" value="FA_desaturase_dom"/>
</dbReference>
<protein>
    <submittedName>
        <fullName evidence="14">Acyl-CoA desaturase</fullName>
    </submittedName>
</protein>
<comment type="subcellular location">
    <subcellularLocation>
        <location evidence="1">Membrane</location>
        <topology evidence="1">Multi-pass membrane protein</topology>
    </subcellularLocation>
</comment>
<evidence type="ECO:0000256" key="12">
    <source>
        <dbReference type="SAM" id="Phobius"/>
    </source>
</evidence>
<dbReference type="CDD" id="cd03505">
    <property type="entry name" value="Delta9-FADS-like"/>
    <property type="match status" value="1"/>
</dbReference>
<keyword evidence="4 12" id="KW-0812">Transmembrane</keyword>
<keyword evidence="7" id="KW-0560">Oxidoreductase</keyword>
<keyword evidence="6 12" id="KW-1133">Transmembrane helix</keyword>